<keyword evidence="1" id="KW-0732">Signal</keyword>
<dbReference type="AlphaFoldDB" id="M3GYS6"/>
<name>M3GYS6_9BACT</name>
<protein>
    <recommendedName>
        <fullName evidence="2">DUF8095 domain-containing protein</fullName>
    </recommendedName>
</protein>
<dbReference type="PROSITE" id="PS51257">
    <property type="entry name" value="PROKAR_LIPOPROTEIN"/>
    <property type="match status" value="1"/>
</dbReference>
<feature type="domain" description="DUF8095" evidence="2">
    <location>
        <begin position="102"/>
        <end position="241"/>
    </location>
</feature>
<reference evidence="3 4" key="1">
    <citation type="submission" date="2013-02" db="EMBL/GenBank/DDBJ databases">
        <title>Co-occurrence of anaerobic bacteria in colorectal carcinomas.</title>
        <authorList>
            <person name="Holt R.A."/>
            <person name="Warren R.L."/>
            <person name="Allen-Vercoe E."/>
            <person name="Pleasance S."/>
            <person name="Freeman D.J."/>
            <person name="Watson P."/>
            <person name="Moore R."/>
            <person name="Cochrane K."/>
        </authorList>
    </citation>
    <scope>NUCLEOTIDE SEQUENCE [LARGE SCALE GENOMIC DNA]</scope>
    <source>
        <strain evidence="3 4">CC57C</strain>
    </source>
</reference>
<evidence type="ECO:0000259" key="2">
    <source>
        <dbReference type="Pfam" id="PF26367"/>
    </source>
</evidence>
<dbReference type="InterPro" id="IPR058408">
    <property type="entry name" value="DUF8095"/>
</dbReference>
<sequence>MKNTMIFKTVAAAVAALAFSGCAGITGDIGGERAWRTYMENDASIQQIGFITETTVYEMSGGKKEEKFGDYMGRAEVKSPGESDSASQNLGWVYSSGDGVKTLIVIDLDSSRNVDLSDKDEIKKLQNSKKFKFYEFGGGILESVVYSAQKSPVCKAFFGGEPISARSVTNYYVGASDEFFATVIDAKIVGNKGFEIKNLDFKFNLSSSKLAEAKEQATSAKFRQDIIDQDVKKQGRILLNILCYYSMPSK</sequence>
<dbReference type="Proteomes" id="UP000011782">
    <property type="component" value="Unassembled WGS sequence"/>
</dbReference>
<feature type="signal peptide" evidence="1">
    <location>
        <begin position="1"/>
        <end position="23"/>
    </location>
</feature>
<proteinExistence type="predicted"/>
<dbReference type="PATRIC" id="fig|1073353.3.peg.1232"/>
<gene>
    <name evidence="3" type="ORF">H740_05740</name>
</gene>
<dbReference type="RefSeq" id="WP_004322793.1">
    <property type="nucleotide sequence ID" value="NZ_AOTD01000144.1"/>
</dbReference>
<evidence type="ECO:0000313" key="3">
    <source>
        <dbReference type="EMBL" id="EMG30590.1"/>
    </source>
</evidence>
<accession>M3GYS6</accession>
<organism evidence="3 4">
    <name type="scientific">Campylobacter showae CC57C</name>
    <dbReference type="NCBI Taxonomy" id="1073353"/>
    <lineage>
        <taxon>Bacteria</taxon>
        <taxon>Pseudomonadati</taxon>
        <taxon>Campylobacterota</taxon>
        <taxon>Epsilonproteobacteria</taxon>
        <taxon>Campylobacterales</taxon>
        <taxon>Campylobacteraceae</taxon>
        <taxon>Campylobacter</taxon>
    </lineage>
</organism>
<comment type="caution">
    <text evidence="3">The sequence shown here is derived from an EMBL/GenBank/DDBJ whole genome shotgun (WGS) entry which is preliminary data.</text>
</comment>
<feature type="chain" id="PRO_5004034380" description="DUF8095 domain-containing protein" evidence="1">
    <location>
        <begin position="24"/>
        <end position="250"/>
    </location>
</feature>
<dbReference type="OrthoDB" id="5353545at2"/>
<dbReference type="Pfam" id="PF26367">
    <property type="entry name" value="DUF8095"/>
    <property type="match status" value="1"/>
</dbReference>
<evidence type="ECO:0000256" key="1">
    <source>
        <dbReference type="SAM" id="SignalP"/>
    </source>
</evidence>
<dbReference type="EMBL" id="AOTD01000144">
    <property type="protein sequence ID" value="EMG30590.1"/>
    <property type="molecule type" value="Genomic_DNA"/>
</dbReference>
<dbReference type="STRING" id="1073353.H740_05740"/>
<evidence type="ECO:0000313" key="4">
    <source>
        <dbReference type="Proteomes" id="UP000011782"/>
    </source>
</evidence>